<organism evidence="10 11">
    <name type="scientific">Thermococcus onnurineus (strain NA1)</name>
    <dbReference type="NCBI Taxonomy" id="523850"/>
    <lineage>
        <taxon>Archaea</taxon>
        <taxon>Methanobacteriati</taxon>
        <taxon>Methanobacteriota</taxon>
        <taxon>Thermococci</taxon>
        <taxon>Thermococcales</taxon>
        <taxon>Thermococcaceae</taxon>
        <taxon>Thermococcus</taxon>
    </lineage>
</organism>
<dbReference type="PROSITE" id="PS01246">
    <property type="entry name" value="UPF0003"/>
    <property type="match status" value="1"/>
</dbReference>
<dbReference type="PANTHER" id="PTHR30221:SF20">
    <property type="entry name" value="SMALL-CONDUCTANCE MECHANOSENSITIVE CHANNEL"/>
    <property type="match status" value="1"/>
</dbReference>
<proteinExistence type="inferred from homology"/>
<reference evidence="10 11" key="1">
    <citation type="journal article" date="2008" name="J. Bacteriol.">
        <title>The complete genome sequence of Thermococcus onnurineus NA1 reveals a mixed heterotrophic and carboxydotrophic metabolism.</title>
        <authorList>
            <person name="Lee H.S."/>
            <person name="Kang S.G."/>
            <person name="Bae S.S."/>
            <person name="Lim J.K."/>
            <person name="Cho Y."/>
            <person name="Kim Y.J."/>
            <person name="Jeon J.H."/>
            <person name="Cha S.S."/>
            <person name="Kwon K.K."/>
            <person name="Kim H.T."/>
            <person name="Park C.J."/>
            <person name="Lee H.W."/>
            <person name="Kim S.I."/>
            <person name="Chun J."/>
            <person name="Colwell R.R."/>
            <person name="Kim S.J."/>
            <person name="Lee J.H."/>
        </authorList>
    </citation>
    <scope>NUCLEOTIDE SEQUENCE [LARGE SCALE GENOMIC DNA]</scope>
    <source>
        <strain evidence="10 11">NA1</strain>
    </source>
</reference>
<dbReference type="InterPro" id="IPR023408">
    <property type="entry name" value="MscS_beta-dom_sf"/>
</dbReference>
<keyword evidence="11" id="KW-1185">Reference proteome</keyword>
<dbReference type="PATRIC" id="fig|523850.10.peg.1954"/>
<dbReference type="EMBL" id="CP000855">
    <property type="protein sequence ID" value="ACJ17430.1"/>
    <property type="molecule type" value="Genomic_DNA"/>
</dbReference>
<dbReference type="GO" id="GO:0005886">
    <property type="term" value="C:plasma membrane"/>
    <property type="evidence" value="ECO:0007669"/>
    <property type="project" value="UniProtKB-SubCell"/>
</dbReference>
<dbReference type="InterPro" id="IPR045275">
    <property type="entry name" value="MscS_archaea/bacteria_type"/>
</dbReference>
<dbReference type="InterPro" id="IPR006686">
    <property type="entry name" value="MscS_channel_CS"/>
</dbReference>
<dbReference type="SUPFAM" id="SSF82689">
    <property type="entry name" value="Mechanosensitive channel protein MscS (YggB), C-terminal domain"/>
    <property type="match status" value="1"/>
</dbReference>
<feature type="transmembrane region" description="Helical" evidence="7">
    <location>
        <begin position="166"/>
        <end position="190"/>
    </location>
</feature>
<evidence type="ECO:0000256" key="1">
    <source>
        <dbReference type="ARBA" id="ARBA00004651"/>
    </source>
</evidence>
<dbReference type="Gene3D" id="1.10.287.1260">
    <property type="match status" value="1"/>
</dbReference>
<evidence type="ECO:0000313" key="10">
    <source>
        <dbReference type="EMBL" id="ACJ17430.1"/>
    </source>
</evidence>
<evidence type="ECO:0000256" key="6">
    <source>
        <dbReference type="ARBA" id="ARBA00023136"/>
    </source>
</evidence>
<dbReference type="SUPFAM" id="SSF82861">
    <property type="entry name" value="Mechanosensitive channel protein MscS (YggB), transmembrane region"/>
    <property type="match status" value="1"/>
</dbReference>
<dbReference type="InterPro" id="IPR011066">
    <property type="entry name" value="MscS_channel_C_sf"/>
</dbReference>
<dbReference type="InterPro" id="IPR010920">
    <property type="entry name" value="LSM_dom_sf"/>
</dbReference>
<dbReference type="Pfam" id="PF00924">
    <property type="entry name" value="MS_channel_2nd"/>
    <property type="match status" value="1"/>
</dbReference>
<dbReference type="OrthoDB" id="31543at2157"/>
<dbReference type="Gene3D" id="2.30.30.60">
    <property type="match status" value="1"/>
</dbReference>
<dbReference type="STRING" id="523850.TON_1939"/>
<comment type="similarity">
    <text evidence="2">Belongs to the MscS (TC 1.A.23) family.</text>
</comment>
<dbReference type="AlphaFoldDB" id="B6YW64"/>
<feature type="transmembrane region" description="Helical" evidence="7">
    <location>
        <begin position="141"/>
        <end position="160"/>
    </location>
</feature>
<dbReference type="SUPFAM" id="SSF50182">
    <property type="entry name" value="Sm-like ribonucleoproteins"/>
    <property type="match status" value="1"/>
</dbReference>
<evidence type="ECO:0000256" key="5">
    <source>
        <dbReference type="ARBA" id="ARBA00022989"/>
    </source>
</evidence>
<dbReference type="InterPro" id="IPR011014">
    <property type="entry name" value="MscS_channel_TM-2"/>
</dbReference>
<evidence type="ECO:0000256" key="3">
    <source>
        <dbReference type="ARBA" id="ARBA00022475"/>
    </source>
</evidence>
<evidence type="ECO:0000256" key="2">
    <source>
        <dbReference type="ARBA" id="ARBA00008017"/>
    </source>
</evidence>
<keyword evidence="3" id="KW-1003">Cell membrane</keyword>
<evidence type="ECO:0000259" key="9">
    <source>
        <dbReference type="Pfam" id="PF21082"/>
    </source>
</evidence>
<keyword evidence="5 7" id="KW-1133">Transmembrane helix</keyword>
<dbReference type="KEGG" id="ton:TON_1939"/>
<protein>
    <submittedName>
        <fullName evidence="10">Small-conductance mechanosensitive channel</fullName>
    </submittedName>
</protein>
<feature type="transmembrane region" description="Helical" evidence="7">
    <location>
        <begin position="98"/>
        <end position="116"/>
    </location>
</feature>
<name>B6YW64_THEON</name>
<feature type="domain" description="Mechanosensitive ion channel MscS" evidence="8">
    <location>
        <begin position="184"/>
        <end position="251"/>
    </location>
</feature>
<dbReference type="InterPro" id="IPR049278">
    <property type="entry name" value="MS_channel_C"/>
</dbReference>
<sequence>MANVTGNTTTNSPRGVGSLIPIEISLWTGIEAILIVIGMIILGRILRKLIIRKSKETTLTWIINEDTADIVFRMFVLGGMIWALYVIGVMNYQIGSTSVGNIAFAVGFFYFAYLIAKKSKDYLIMSAGKKPSSDVQVKAKIFYYTFITIAFFLALSFAGISAELSALLAAAGITGIILGFSAQTVVANFISGIFMYFDKPLNIGDQVKIGELEGIVEDIRILSTRIRAWDGTLIRIPNEKLFNSNIINLQRYPARRVEIEIGIAYSADTEKAIEVIKKTLNEMPLVLAEPGPVVFVKELGDSAVVLSIRAWAPSERWFDVRTEAVSRIKKALDEAGIEIPFPQRVNWFANELRVKVDKES</sequence>
<evidence type="ECO:0000256" key="4">
    <source>
        <dbReference type="ARBA" id="ARBA00022692"/>
    </source>
</evidence>
<dbReference type="Pfam" id="PF21082">
    <property type="entry name" value="MS_channel_3rd"/>
    <property type="match status" value="1"/>
</dbReference>
<keyword evidence="6 7" id="KW-0472">Membrane</keyword>
<dbReference type="Proteomes" id="UP000002727">
    <property type="component" value="Chromosome"/>
</dbReference>
<feature type="domain" description="Mechanosensitive ion channel MscS C-terminal" evidence="9">
    <location>
        <begin position="257"/>
        <end position="339"/>
    </location>
</feature>
<feature type="transmembrane region" description="Helical" evidence="7">
    <location>
        <begin position="70"/>
        <end position="92"/>
    </location>
</feature>
<dbReference type="GO" id="GO:0008381">
    <property type="term" value="F:mechanosensitive monoatomic ion channel activity"/>
    <property type="evidence" value="ECO:0007669"/>
    <property type="project" value="InterPro"/>
</dbReference>
<dbReference type="Gene3D" id="3.30.70.100">
    <property type="match status" value="1"/>
</dbReference>
<feature type="transmembrane region" description="Helical" evidence="7">
    <location>
        <begin position="24"/>
        <end position="46"/>
    </location>
</feature>
<dbReference type="InterPro" id="IPR006685">
    <property type="entry name" value="MscS_channel_2nd"/>
</dbReference>
<dbReference type="eggNOG" id="arCOG01568">
    <property type="taxonomic scope" value="Archaea"/>
</dbReference>
<dbReference type="PANTHER" id="PTHR30221">
    <property type="entry name" value="SMALL-CONDUCTANCE MECHANOSENSITIVE CHANNEL"/>
    <property type="match status" value="1"/>
</dbReference>
<accession>B6YW64</accession>
<evidence type="ECO:0000259" key="8">
    <source>
        <dbReference type="Pfam" id="PF00924"/>
    </source>
</evidence>
<evidence type="ECO:0000313" key="11">
    <source>
        <dbReference type="Proteomes" id="UP000002727"/>
    </source>
</evidence>
<comment type="subcellular location">
    <subcellularLocation>
        <location evidence="1">Cell membrane</location>
        <topology evidence="1">Multi-pass membrane protein</topology>
    </subcellularLocation>
</comment>
<dbReference type="HOGENOM" id="CLU_037945_1_0_2"/>
<keyword evidence="4 7" id="KW-0812">Transmembrane</keyword>
<gene>
    <name evidence="10" type="ordered locus">TON_1939</name>
</gene>
<evidence type="ECO:0000256" key="7">
    <source>
        <dbReference type="SAM" id="Phobius"/>
    </source>
</evidence>